<keyword evidence="5" id="KW-1185">Reference proteome</keyword>
<gene>
    <name evidence="4" type="primary">NBPF4_3</name>
    <name evidence="4" type="ORF">P7K49_016646</name>
</gene>
<comment type="similarity">
    <text evidence="2">Belongs to the NBPF family.</text>
</comment>
<dbReference type="PROSITE" id="PS51316">
    <property type="entry name" value="ODV"/>
    <property type="match status" value="1"/>
</dbReference>
<dbReference type="EMBL" id="JASSZA010000007">
    <property type="protein sequence ID" value="KAK2107132.1"/>
    <property type="molecule type" value="Genomic_DNA"/>
</dbReference>
<dbReference type="InterPro" id="IPR010630">
    <property type="entry name" value="Olduvai_dom"/>
</dbReference>
<feature type="non-terminal residue" evidence="4">
    <location>
        <position position="1"/>
    </location>
</feature>
<dbReference type="Pfam" id="PF06758">
    <property type="entry name" value="Olduvai"/>
    <property type="match status" value="1"/>
</dbReference>
<dbReference type="Proteomes" id="UP001266305">
    <property type="component" value="Unassembled WGS sequence"/>
</dbReference>
<accession>A0ABQ9VCL0</accession>
<dbReference type="PANTHER" id="PTHR14199">
    <property type="entry name" value="NEUROBLASTOMA BREAKPOINT FAMILY MEMBER 6-LIKE PROTEIN"/>
    <property type="match status" value="1"/>
</dbReference>
<sequence length="57" mass="6316">LSQELPEVKEQEVPEDSMNEVYLTPSVHHDLSDCHQPYSSTLSSLEDQLACSALDVA</sequence>
<evidence type="ECO:0000313" key="4">
    <source>
        <dbReference type="EMBL" id="KAK2107132.1"/>
    </source>
</evidence>
<dbReference type="SMART" id="SM01148">
    <property type="entry name" value="DUF1220"/>
    <property type="match status" value="1"/>
</dbReference>
<reference evidence="4 5" key="1">
    <citation type="submission" date="2023-05" db="EMBL/GenBank/DDBJ databases">
        <title>B98-5 Cell Line De Novo Hybrid Assembly: An Optical Mapping Approach.</title>
        <authorList>
            <person name="Kananen K."/>
            <person name="Auerbach J.A."/>
            <person name="Kautto E."/>
            <person name="Blachly J.S."/>
        </authorList>
    </citation>
    <scope>NUCLEOTIDE SEQUENCE [LARGE SCALE GENOMIC DNA]</scope>
    <source>
        <strain evidence="4">B95-8</strain>
        <tissue evidence="4">Cell line</tissue>
    </source>
</reference>
<keyword evidence="1" id="KW-0175">Coiled coil</keyword>
<evidence type="ECO:0000256" key="2">
    <source>
        <dbReference type="ARBA" id="ARBA00038417"/>
    </source>
</evidence>
<organism evidence="4 5">
    <name type="scientific">Saguinus oedipus</name>
    <name type="common">Cotton-top tamarin</name>
    <name type="synonym">Oedipomidas oedipus</name>
    <dbReference type="NCBI Taxonomy" id="9490"/>
    <lineage>
        <taxon>Eukaryota</taxon>
        <taxon>Metazoa</taxon>
        <taxon>Chordata</taxon>
        <taxon>Craniata</taxon>
        <taxon>Vertebrata</taxon>
        <taxon>Euteleostomi</taxon>
        <taxon>Mammalia</taxon>
        <taxon>Eutheria</taxon>
        <taxon>Euarchontoglires</taxon>
        <taxon>Primates</taxon>
        <taxon>Haplorrhini</taxon>
        <taxon>Platyrrhini</taxon>
        <taxon>Cebidae</taxon>
        <taxon>Callitrichinae</taxon>
        <taxon>Saguinus</taxon>
    </lineage>
</organism>
<feature type="domain" description="Olduvai" evidence="3">
    <location>
        <begin position="1"/>
        <end position="57"/>
    </location>
</feature>
<evidence type="ECO:0000259" key="3">
    <source>
        <dbReference type="PROSITE" id="PS51316"/>
    </source>
</evidence>
<name>A0ABQ9VCL0_SAGOE</name>
<feature type="non-terminal residue" evidence="4">
    <location>
        <position position="57"/>
    </location>
</feature>
<comment type="caution">
    <text evidence="4">The sequence shown here is derived from an EMBL/GenBank/DDBJ whole genome shotgun (WGS) entry which is preliminary data.</text>
</comment>
<evidence type="ECO:0000313" key="5">
    <source>
        <dbReference type="Proteomes" id="UP001266305"/>
    </source>
</evidence>
<dbReference type="PANTHER" id="PTHR14199:SF29">
    <property type="entry name" value="NEUROBLASTOMA BREAKPOINT FAMILY MEMBER 4-RELATED"/>
    <property type="match status" value="1"/>
</dbReference>
<dbReference type="InterPro" id="IPR055306">
    <property type="entry name" value="NBPF"/>
</dbReference>
<evidence type="ECO:0000256" key="1">
    <source>
        <dbReference type="ARBA" id="ARBA00023054"/>
    </source>
</evidence>
<proteinExistence type="inferred from homology"/>
<protein>
    <submittedName>
        <fullName evidence="4">Neuroblastoma breakpoint member 4</fullName>
    </submittedName>
</protein>